<name>A0A1I1E4H9_9FLAO</name>
<dbReference type="AlphaFoldDB" id="A0A1I1E4H9"/>
<evidence type="ECO:0000313" key="3">
    <source>
        <dbReference type="Proteomes" id="UP000199438"/>
    </source>
</evidence>
<feature type="transmembrane region" description="Helical" evidence="1">
    <location>
        <begin position="78"/>
        <end position="96"/>
    </location>
</feature>
<evidence type="ECO:0000313" key="2">
    <source>
        <dbReference type="EMBL" id="SFB81552.1"/>
    </source>
</evidence>
<sequence>MTLHKILKYVALVIGVLGLIFLGRILAAGDDAIEASADVQGSVLEPMMWISYLVLAVVVALVVIFVIAGLFRGNIKNTIIGIVSFAVVVLVSYLVTTGTEVTTRDGDIITAGTVHWVGAGLVCFYILAALAILAMVFSGVKKLIS</sequence>
<dbReference type="EMBL" id="FOKV01000001">
    <property type="protein sequence ID" value="SFB81552.1"/>
    <property type="molecule type" value="Genomic_DNA"/>
</dbReference>
<dbReference type="RefSeq" id="WP_092540025.1">
    <property type="nucleotide sequence ID" value="NZ_FOKV01000001.1"/>
</dbReference>
<dbReference type="Proteomes" id="UP000199438">
    <property type="component" value="Unassembled WGS sequence"/>
</dbReference>
<reference evidence="3" key="1">
    <citation type="submission" date="2016-10" db="EMBL/GenBank/DDBJ databases">
        <authorList>
            <person name="Varghese N."/>
            <person name="Submissions S."/>
        </authorList>
    </citation>
    <scope>NUCLEOTIDE SEQUENCE [LARGE SCALE GENOMIC DNA]</scope>
    <source>
        <strain evidence="3">DSM 24499</strain>
    </source>
</reference>
<dbReference type="OrthoDB" id="1446429at2"/>
<protein>
    <submittedName>
        <fullName evidence="2">Uncharacterized protein</fullName>
    </submittedName>
</protein>
<proteinExistence type="predicted"/>
<keyword evidence="3" id="KW-1185">Reference proteome</keyword>
<feature type="transmembrane region" description="Helical" evidence="1">
    <location>
        <begin position="9"/>
        <end position="29"/>
    </location>
</feature>
<gene>
    <name evidence="2" type="ORF">SAMN04487907_101756</name>
</gene>
<evidence type="ECO:0000256" key="1">
    <source>
        <dbReference type="SAM" id="Phobius"/>
    </source>
</evidence>
<keyword evidence="1" id="KW-0812">Transmembrane</keyword>
<organism evidence="2 3">
    <name type="scientific">Zunongwangia mangrovi</name>
    <dbReference type="NCBI Taxonomy" id="1334022"/>
    <lineage>
        <taxon>Bacteria</taxon>
        <taxon>Pseudomonadati</taxon>
        <taxon>Bacteroidota</taxon>
        <taxon>Flavobacteriia</taxon>
        <taxon>Flavobacteriales</taxon>
        <taxon>Flavobacteriaceae</taxon>
        <taxon>Zunongwangia</taxon>
    </lineage>
</organism>
<dbReference type="STRING" id="1334022.SAMN04487907_101756"/>
<feature type="transmembrane region" description="Helical" evidence="1">
    <location>
        <begin position="116"/>
        <end position="140"/>
    </location>
</feature>
<keyword evidence="1" id="KW-1133">Transmembrane helix</keyword>
<keyword evidence="1" id="KW-0472">Membrane</keyword>
<feature type="transmembrane region" description="Helical" evidence="1">
    <location>
        <begin position="49"/>
        <end position="71"/>
    </location>
</feature>
<accession>A0A1I1E4H9</accession>